<evidence type="ECO:0000313" key="3">
    <source>
        <dbReference type="EMBL" id="SPP65929.1"/>
    </source>
</evidence>
<dbReference type="SMART" id="SM01152">
    <property type="entry name" value="DUF167"/>
    <property type="match status" value="1"/>
</dbReference>
<protein>
    <recommendedName>
        <fullName evidence="2">UPF0235 protein NITLEN_40402</fullName>
    </recommendedName>
</protein>
<comment type="similarity">
    <text evidence="1 2">Belongs to the UPF0235 family.</text>
</comment>
<dbReference type="OrthoDB" id="9801972at2"/>
<dbReference type="InParanoid" id="A0A330L9H5"/>
<reference evidence="4" key="1">
    <citation type="submission" date="2018-04" db="EMBL/GenBank/DDBJ databases">
        <authorList>
            <person name="Lucker S."/>
            <person name="Sakoula D."/>
        </authorList>
    </citation>
    <scope>NUCLEOTIDE SEQUENCE [LARGE SCALE GENOMIC DNA]</scope>
</reference>
<dbReference type="HAMAP" id="MF_00634">
    <property type="entry name" value="UPF0235"/>
    <property type="match status" value="1"/>
</dbReference>
<name>A0A330L9H5_9BACT</name>
<dbReference type="NCBIfam" id="TIGR00251">
    <property type="entry name" value="DUF167 family protein"/>
    <property type="match status" value="1"/>
</dbReference>
<evidence type="ECO:0000313" key="4">
    <source>
        <dbReference type="Proteomes" id="UP000248168"/>
    </source>
</evidence>
<organism evidence="3 4">
    <name type="scientific">Nitrospira lenta</name>
    <dbReference type="NCBI Taxonomy" id="1436998"/>
    <lineage>
        <taxon>Bacteria</taxon>
        <taxon>Pseudomonadati</taxon>
        <taxon>Nitrospirota</taxon>
        <taxon>Nitrospiria</taxon>
        <taxon>Nitrospirales</taxon>
        <taxon>Nitrospiraceae</taxon>
        <taxon>Nitrospira</taxon>
    </lineage>
</organism>
<dbReference type="GO" id="GO:0005737">
    <property type="term" value="C:cytoplasm"/>
    <property type="evidence" value="ECO:0007669"/>
    <property type="project" value="TreeGrafter"/>
</dbReference>
<dbReference type="AlphaFoldDB" id="A0A330L9H5"/>
<dbReference type="EMBL" id="OUNR01000017">
    <property type="protein sequence ID" value="SPP65929.1"/>
    <property type="molecule type" value="Genomic_DNA"/>
</dbReference>
<dbReference type="PANTHER" id="PTHR13420:SF7">
    <property type="entry name" value="UPF0235 PROTEIN C15ORF40"/>
    <property type="match status" value="1"/>
</dbReference>
<sequence>MTHPIVQDTKGGAIITIQVQPKASKSECVGLHGDALKVRVAAPPIDGRANDALLAFLAAQLKVPPSTLAIQAGAVGRHKRVLCTTLHAAEVLARLGLTAAKGPVV</sequence>
<accession>A0A330L9H5</accession>
<dbReference type="Gene3D" id="3.30.1200.10">
    <property type="entry name" value="YggU-like"/>
    <property type="match status" value="1"/>
</dbReference>
<dbReference type="SUPFAM" id="SSF69786">
    <property type="entry name" value="YggU-like"/>
    <property type="match status" value="1"/>
</dbReference>
<evidence type="ECO:0000256" key="2">
    <source>
        <dbReference type="HAMAP-Rule" id="MF_00634"/>
    </source>
</evidence>
<dbReference type="PANTHER" id="PTHR13420">
    <property type="entry name" value="UPF0235 PROTEIN C15ORF40"/>
    <property type="match status" value="1"/>
</dbReference>
<evidence type="ECO:0000256" key="1">
    <source>
        <dbReference type="ARBA" id="ARBA00010364"/>
    </source>
</evidence>
<dbReference type="InterPro" id="IPR003746">
    <property type="entry name" value="DUF167"/>
</dbReference>
<gene>
    <name evidence="3" type="ORF">NITLEN_40402</name>
</gene>
<dbReference type="FunCoup" id="A0A330L9H5">
    <property type="interactions" value="269"/>
</dbReference>
<keyword evidence="4" id="KW-1185">Reference proteome</keyword>
<proteinExistence type="inferred from homology"/>
<dbReference type="InterPro" id="IPR036591">
    <property type="entry name" value="YggU-like_sf"/>
</dbReference>
<dbReference type="Proteomes" id="UP000248168">
    <property type="component" value="Unassembled WGS sequence"/>
</dbReference>
<dbReference type="Pfam" id="PF02594">
    <property type="entry name" value="DUF167"/>
    <property type="match status" value="1"/>
</dbReference>
<dbReference type="RefSeq" id="WP_121990139.1">
    <property type="nucleotide sequence ID" value="NZ_OUNR01000017.1"/>
</dbReference>